<dbReference type="OrthoDB" id="6110502at2759"/>
<dbReference type="SUPFAM" id="SSF63712">
    <property type="entry name" value="Nicotinic receptor ligand binding domain-like"/>
    <property type="match status" value="1"/>
</dbReference>
<dbReference type="InterPro" id="IPR006201">
    <property type="entry name" value="Neur_channel"/>
</dbReference>
<keyword evidence="3 14" id="KW-0812">Transmembrane</keyword>
<evidence type="ECO:0000256" key="6">
    <source>
        <dbReference type="ARBA" id="ARBA00023065"/>
    </source>
</evidence>
<keyword evidence="4 14" id="KW-1133">Transmembrane helix</keyword>
<dbReference type="InterPro" id="IPR006202">
    <property type="entry name" value="Neur_chan_lig-bd"/>
</dbReference>
<dbReference type="Gene3D" id="2.70.170.10">
    <property type="entry name" value="Neurotransmitter-gated ion-channel ligand-binding domain"/>
    <property type="match status" value="1"/>
</dbReference>
<dbReference type="GO" id="GO:0004888">
    <property type="term" value="F:transmembrane signaling receptor activity"/>
    <property type="evidence" value="ECO:0007669"/>
    <property type="project" value="InterPro"/>
</dbReference>
<comment type="subcellular location">
    <subcellularLocation>
        <location evidence="13">Synaptic cell membrane</location>
        <topology evidence="13">Multi-pass membrane protein</topology>
    </subcellularLocation>
</comment>
<dbReference type="InterPro" id="IPR036734">
    <property type="entry name" value="Neur_chan_lig-bd_sf"/>
</dbReference>
<reference evidence="18" key="1">
    <citation type="submission" date="2025-08" db="UniProtKB">
        <authorList>
            <consortium name="RefSeq"/>
        </authorList>
    </citation>
    <scope>IDENTIFICATION</scope>
    <source>
        <tissue evidence="18">Gonad</tissue>
    </source>
</reference>
<evidence type="ECO:0000256" key="5">
    <source>
        <dbReference type="ARBA" id="ARBA00023018"/>
    </source>
</evidence>
<organism evidence="17 18">
    <name type="scientific">Branchiostoma belcheri</name>
    <name type="common">Amphioxus</name>
    <dbReference type="NCBI Taxonomy" id="7741"/>
    <lineage>
        <taxon>Eukaryota</taxon>
        <taxon>Metazoa</taxon>
        <taxon>Chordata</taxon>
        <taxon>Cephalochordata</taxon>
        <taxon>Leptocardii</taxon>
        <taxon>Amphioxiformes</taxon>
        <taxon>Branchiostomatidae</taxon>
        <taxon>Branchiostoma</taxon>
    </lineage>
</organism>
<feature type="transmembrane region" description="Helical" evidence="14">
    <location>
        <begin position="269"/>
        <end position="286"/>
    </location>
</feature>
<dbReference type="InterPro" id="IPR036719">
    <property type="entry name" value="Neuro-gated_channel_TM_sf"/>
</dbReference>
<dbReference type="Pfam" id="PF02931">
    <property type="entry name" value="Neur_chan_LBD"/>
    <property type="match status" value="1"/>
</dbReference>
<dbReference type="InterPro" id="IPR038050">
    <property type="entry name" value="Neuro_actylchol_rec"/>
</dbReference>
<dbReference type="Gene3D" id="1.20.58.390">
    <property type="entry name" value="Neurotransmitter-gated ion-channel transmembrane domain"/>
    <property type="match status" value="1"/>
</dbReference>
<feature type="domain" description="Neurotransmitter-gated ion-channel transmembrane" evidence="16">
    <location>
        <begin position="244"/>
        <end position="456"/>
    </location>
</feature>
<evidence type="ECO:0000256" key="2">
    <source>
        <dbReference type="ARBA" id="ARBA00022475"/>
    </source>
</evidence>
<dbReference type="FunFam" id="1.20.58.390:FF:000043">
    <property type="entry name" value="AcetylCholine Receptor"/>
    <property type="match status" value="1"/>
</dbReference>
<dbReference type="FunFam" id="2.70.170.10:FF:000030">
    <property type="entry name" value="AcetylCholine Receptor"/>
    <property type="match status" value="1"/>
</dbReference>
<gene>
    <name evidence="18" type="primary">LOC109481910</name>
</gene>
<feature type="signal peptide" evidence="14">
    <location>
        <begin position="1"/>
        <end position="22"/>
    </location>
</feature>
<feature type="chain" id="PRO_5028503610" evidence="14">
    <location>
        <begin position="23"/>
        <end position="465"/>
    </location>
</feature>
<keyword evidence="17" id="KW-1185">Reference proteome</keyword>
<keyword evidence="2" id="KW-1003">Cell membrane</keyword>
<keyword evidence="5" id="KW-0770">Synapse</keyword>
<feature type="domain" description="Neurotransmitter-gated ion-channel ligand-binding" evidence="15">
    <location>
        <begin position="27"/>
        <end position="236"/>
    </location>
</feature>
<keyword evidence="1 14" id="KW-0813">Transport</keyword>
<keyword evidence="8" id="KW-1015">Disulfide bond</keyword>
<keyword evidence="6 14" id="KW-0406">Ion transport</keyword>
<evidence type="ECO:0000256" key="10">
    <source>
        <dbReference type="ARBA" id="ARBA00023180"/>
    </source>
</evidence>
<feature type="transmembrane region" description="Helical" evidence="14">
    <location>
        <begin position="445"/>
        <end position="464"/>
    </location>
</feature>
<evidence type="ECO:0000256" key="3">
    <source>
        <dbReference type="ARBA" id="ARBA00022692"/>
    </source>
</evidence>
<keyword evidence="12 14" id="KW-0407">Ion channel</keyword>
<dbReference type="CDD" id="cd18997">
    <property type="entry name" value="LGIC_ECD_nAChR"/>
    <property type="match status" value="1"/>
</dbReference>
<evidence type="ECO:0000256" key="7">
    <source>
        <dbReference type="ARBA" id="ARBA00023136"/>
    </source>
</evidence>
<evidence type="ECO:0000256" key="1">
    <source>
        <dbReference type="ARBA" id="ARBA00022448"/>
    </source>
</evidence>
<dbReference type="InterPro" id="IPR002394">
    <property type="entry name" value="Nicotinic_acetylcholine_rcpt"/>
</dbReference>
<dbReference type="Proteomes" id="UP000515135">
    <property type="component" value="Unplaced"/>
</dbReference>
<name>A0A6P5A172_BRABE</name>
<dbReference type="CDD" id="cd19051">
    <property type="entry name" value="LGIC_TM_cation"/>
    <property type="match status" value="1"/>
</dbReference>
<dbReference type="Pfam" id="PF02932">
    <property type="entry name" value="Neur_chan_memb"/>
    <property type="match status" value="1"/>
</dbReference>
<evidence type="ECO:0000313" key="18">
    <source>
        <dbReference type="RefSeq" id="XP_019640094.1"/>
    </source>
</evidence>
<evidence type="ECO:0000256" key="13">
    <source>
        <dbReference type="ARBA" id="ARBA00034099"/>
    </source>
</evidence>
<dbReference type="GO" id="GO:0045211">
    <property type="term" value="C:postsynaptic membrane"/>
    <property type="evidence" value="ECO:0007669"/>
    <property type="project" value="InterPro"/>
</dbReference>
<sequence length="465" mass="53370">MSLSWIVAVLVMSTCAIGGTAGTDTQRSLYSHLFDKYNKALRPSETPNSTLIVEIGVELTHLIDMNEKHQTLTANLWLTMGWNDTYLRWNASEWSEITTLTVPDSYVWKPDIMLYENVDQYFKGWSKSETYVKLRHDGYVLWEIPTVTLSSCQVNVSSFPFDHQKCPLKFGPWIHSSYEVEMRSMAANGSLQYFMVNAEWHVVSFEAHTNNKTYGESFDIGTPYSDVTFVLEFERKSTFYVFNLLLPCLLLTYLMSTMFYLPLETGEKLSFGVSILLAIVVFQLVLNEVLPESEDLPWIGRYVILAMIMMSVSLSLSVLVMSVCDCSITVRPMPHWARTVFLKVLAQIMFMGDLSNDHPTNLQTDDTETFQMSDLNISSSLSERTTTPMESQDQSEYQAGAEILASNLRSIERKHSFLISYMKELDRKEEVRKEWRTLAKVLDRLFFFIYIITSTVCLAAFVAYV</sequence>
<protein>
    <submittedName>
        <fullName evidence="18">Neuronal acetylcholine receptor subunit alpha-9-like</fullName>
    </submittedName>
</protein>
<dbReference type="GO" id="GO:0022848">
    <property type="term" value="F:acetylcholine-gated monoatomic cation-selective channel activity"/>
    <property type="evidence" value="ECO:0007669"/>
    <property type="project" value="InterPro"/>
</dbReference>
<dbReference type="PRINTS" id="PR00252">
    <property type="entry name" value="NRIONCHANNEL"/>
</dbReference>
<keyword evidence="10" id="KW-0325">Glycoprotein</keyword>
<evidence type="ECO:0000256" key="9">
    <source>
        <dbReference type="ARBA" id="ARBA00023170"/>
    </source>
</evidence>
<accession>A0A6P5A172</accession>
<evidence type="ECO:0000256" key="8">
    <source>
        <dbReference type="ARBA" id="ARBA00023157"/>
    </source>
</evidence>
<dbReference type="PANTHER" id="PTHR18945">
    <property type="entry name" value="NEUROTRANSMITTER GATED ION CHANNEL"/>
    <property type="match status" value="1"/>
</dbReference>
<comment type="similarity">
    <text evidence="14">Belongs to the ligand-gated ion channel (TC 1.A.9) family.</text>
</comment>
<feature type="transmembrane region" description="Helical" evidence="14">
    <location>
        <begin position="298"/>
        <end position="324"/>
    </location>
</feature>
<feature type="transmembrane region" description="Helical" evidence="14">
    <location>
        <begin position="239"/>
        <end position="262"/>
    </location>
</feature>
<dbReference type="KEGG" id="bbel:109481910"/>
<evidence type="ECO:0000313" key="17">
    <source>
        <dbReference type="Proteomes" id="UP000515135"/>
    </source>
</evidence>
<dbReference type="GeneID" id="109481910"/>
<dbReference type="InterPro" id="IPR006029">
    <property type="entry name" value="Neurotrans-gated_channel_TM"/>
</dbReference>
<evidence type="ECO:0000256" key="4">
    <source>
        <dbReference type="ARBA" id="ARBA00022989"/>
    </source>
</evidence>
<dbReference type="RefSeq" id="XP_019640094.1">
    <property type="nucleotide sequence ID" value="XM_019784535.1"/>
</dbReference>
<evidence type="ECO:0000259" key="15">
    <source>
        <dbReference type="Pfam" id="PF02931"/>
    </source>
</evidence>
<proteinExistence type="inferred from homology"/>
<dbReference type="InterPro" id="IPR018000">
    <property type="entry name" value="Neurotransmitter_ion_chnl_CS"/>
</dbReference>
<dbReference type="PROSITE" id="PS00236">
    <property type="entry name" value="NEUROTR_ION_CHANNEL"/>
    <property type="match status" value="1"/>
</dbReference>
<keyword evidence="14" id="KW-0732">Signal</keyword>
<evidence type="ECO:0000256" key="14">
    <source>
        <dbReference type="RuleBase" id="RU000687"/>
    </source>
</evidence>
<keyword evidence="9" id="KW-0675">Receptor</keyword>
<dbReference type="SUPFAM" id="SSF90112">
    <property type="entry name" value="Neurotransmitter-gated ion-channel transmembrane pore"/>
    <property type="match status" value="1"/>
</dbReference>
<keyword evidence="7 14" id="KW-0472">Membrane</keyword>
<dbReference type="AlphaFoldDB" id="A0A6P5A172"/>
<evidence type="ECO:0000256" key="12">
    <source>
        <dbReference type="ARBA" id="ARBA00023303"/>
    </source>
</evidence>
<evidence type="ECO:0000259" key="16">
    <source>
        <dbReference type="Pfam" id="PF02932"/>
    </source>
</evidence>
<keyword evidence="11" id="KW-1071">Ligand-gated ion channel</keyword>
<evidence type="ECO:0000256" key="11">
    <source>
        <dbReference type="ARBA" id="ARBA00023286"/>
    </source>
</evidence>
<dbReference type="PRINTS" id="PR00254">
    <property type="entry name" value="NICOTINICR"/>
</dbReference>